<feature type="region of interest" description="Disordered" evidence="7">
    <location>
        <begin position="1"/>
        <end position="45"/>
    </location>
</feature>
<dbReference type="Pfam" id="PF00098">
    <property type="entry name" value="zf-CCHC"/>
    <property type="match status" value="3"/>
</dbReference>
<dbReference type="GO" id="GO:0003676">
    <property type="term" value="F:nucleic acid binding"/>
    <property type="evidence" value="ECO:0007669"/>
    <property type="project" value="InterPro"/>
</dbReference>
<evidence type="ECO:0000256" key="7">
    <source>
        <dbReference type="SAM" id="MobiDB-lite"/>
    </source>
</evidence>
<dbReference type="PANTHER" id="PTHR47103">
    <property type="entry name" value="DNA-BINDING PROTEIN"/>
    <property type="match status" value="1"/>
</dbReference>
<organism evidence="9 10">
    <name type="scientific">Mycena belliarum</name>
    <dbReference type="NCBI Taxonomy" id="1033014"/>
    <lineage>
        <taxon>Eukaryota</taxon>
        <taxon>Fungi</taxon>
        <taxon>Dikarya</taxon>
        <taxon>Basidiomycota</taxon>
        <taxon>Agaricomycotina</taxon>
        <taxon>Agaricomycetes</taxon>
        <taxon>Agaricomycetidae</taxon>
        <taxon>Agaricales</taxon>
        <taxon>Marasmiineae</taxon>
        <taxon>Mycenaceae</taxon>
        <taxon>Mycena</taxon>
    </lineage>
</organism>
<evidence type="ECO:0000256" key="1">
    <source>
        <dbReference type="ARBA" id="ARBA00022664"/>
    </source>
</evidence>
<dbReference type="InterPro" id="IPR036875">
    <property type="entry name" value="Znf_CCHC_sf"/>
</dbReference>
<feature type="domain" description="CCHC-type" evidence="8">
    <location>
        <begin position="138"/>
        <end position="153"/>
    </location>
</feature>
<evidence type="ECO:0000259" key="8">
    <source>
        <dbReference type="PROSITE" id="PS50158"/>
    </source>
</evidence>
<dbReference type="PROSITE" id="PS50158">
    <property type="entry name" value="ZF_CCHC"/>
    <property type="match status" value="3"/>
</dbReference>
<accession>A0AAD6U5D7</accession>
<feature type="compositionally biased region" description="Polar residues" evidence="7">
    <location>
        <begin position="1"/>
        <end position="11"/>
    </location>
</feature>
<feature type="domain" description="CCHC-type" evidence="8">
    <location>
        <begin position="95"/>
        <end position="110"/>
    </location>
</feature>
<gene>
    <name evidence="9" type="ORF">B0H15DRAFT_244128</name>
</gene>
<dbReference type="EMBL" id="JARJCN010000021">
    <property type="protein sequence ID" value="KAJ7090730.1"/>
    <property type="molecule type" value="Genomic_DNA"/>
</dbReference>
<name>A0AAD6U5D7_9AGAR</name>
<dbReference type="Proteomes" id="UP001222325">
    <property type="component" value="Unassembled WGS sequence"/>
</dbReference>
<keyword evidence="10" id="KW-1185">Reference proteome</keyword>
<keyword evidence="1" id="KW-0507">mRNA processing</keyword>
<protein>
    <recommendedName>
        <fullName evidence="8">CCHC-type domain-containing protein</fullName>
    </recommendedName>
</protein>
<keyword evidence="2" id="KW-0479">Metal-binding</keyword>
<evidence type="ECO:0000256" key="2">
    <source>
        <dbReference type="ARBA" id="ARBA00022723"/>
    </source>
</evidence>
<dbReference type="GO" id="GO:0006397">
    <property type="term" value="P:mRNA processing"/>
    <property type="evidence" value="ECO:0007669"/>
    <property type="project" value="UniProtKB-KW"/>
</dbReference>
<proteinExistence type="predicted"/>
<dbReference type="GO" id="GO:0008270">
    <property type="term" value="F:zinc ion binding"/>
    <property type="evidence" value="ECO:0007669"/>
    <property type="project" value="UniProtKB-KW"/>
</dbReference>
<feature type="domain" description="CCHC-type" evidence="8">
    <location>
        <begin position="70"/>
        <end position="86"/>
    </location>
</feature>
<dbReference type="SMART" id="SM00343">
    <property type="entry name" value="ZnF_C2HC"/>
    <property type="match status" value="6"/>
</dbReference>
<dbReference type="AlphaFoldDB" id="A0AAD6U5D7"/>
<dbReference type="InterPro" id="IPR001878">
    <property type="entry name" value="Znf_CCHC"/>
</dbReference>
<comment type="caution">
    <text evidence="9">The sequence shown here is derived from an EMBL/GenBank/DDBJ whole genome shotgun (WGS) entry which is preliminary data.</text>
</comment>
<evidence type="ECO:0000256" key="3">
    <source>
        <dbReference type="ARBA" id="ARBA00022737"/>
    </source>
</evidence>
<evidence type="ECO:0000313" key="9">
    <source>
        <dbReference type="EMBL" id="KAJ7090730.1"/>
    </source>
</evidence>
<evidence type="ECO:0000313" key="10">
    <source>
        <dbReference type="Proteomes" id="UP001222325"/>
    </source>
</evidence>
<dbReference type="SUPFAM" id="SSF57756">
    <property type="entry name" value="Retrovirus zinc finger-like domains"/>
    <property type="match status" value="3"/>
</dbReference>
<keyword evidence="3" id="KW-0677">Repeat</keyword>
<keyword evidence="5" id="KW-0862">Zinc</keyword>
<sequence length="194" mass="20454">MPAGGNTSHRTSACPLEPVAGGPSSSPIGDADVGDAPATSDVSKPPARIPTCSNCYSPHHMRWQCRKPLRCLACGEEGHKFSACPNQAPRRPRICYHCGKTGHWANMCPRLNPTGKSTCRKCYQPGHNTFECTNPPACYACGGAGHIASACPNPGPCRRCGSLEHLIVDCDHIDKLGDAALAPTAVALDPDLKV</sequence>
<keyword evidence="4 6" id="KW-0863">Zinc-finger</keyword>
<reference evidence="9" key="1">
    <citation type="submission" date="2023-03" db="EMBL/GenBank/DDBJ databases">
        <title>Massive genome expansion in bonnet fungi (Mycena s.s.) driven by repeated elements and novel gene families across ecological guilds.</title>
        <authorList>
            <consortium name="Lawrence Berkeley National Laboratory"/>
            <person name="Harder C.B."/>
            <person name="Miyauchi S."/>
            <person name="Viragh M."/>
            <person name="Kuo A."/>
            <person name="Thoen E."/>
            <person name="Andreopoulos B."/>
            <person name="Lu D."/>
            <person name="Skrede I."/>
            <person name="Drula E."/>
            <person name="Henrissat B."/>
            <person name="Morin E."/>
            <person name="Kohler A."/>
            <person name="Barry K."/>
            <person name="LaButti K."/>
            <person name="Morin E."/>
            <person name="Salamov A."/>
            <person name="Lipzen A."/>
            <person name="Mereny Z."/>
            <person name="Hegedus B."/>
            <person name="Baldrian P."/>
            <person name="Stursova M."/>
            <person name="Weitz H."/>
            <person name="Taylor A."/>
            <person name="Grigoriev I.V."/>
            <person name="Nagy L.G."/>
            <person name="Martin F."/>
            <person name="Kauserud H."/>
        </authorList>
    </citation>
    <scope>NUCLEOTIDE SEQUENCE</scope>
    <source>
        <strain evidence="9">CBHHK173m</strain>
    </source>
</reference>
<dbReference type="PANTHER" id="PTHR47103:SF8">
    <property type="entry name" value="DNA-BINDING PROTEIN"/>
    <property type="match status" value="1"/>
</dbReference>
<evidence type="ECO:0000256" key="5">
    <source>
        <dbReference type="ARBA" id="ARBA00022833"/>
    </source>
</evidence>
<evidence type="ECO:0000256" key="4">
    <source>
        <dbReference type="ARBA" id="ARBA00022771"/>
    </source>
</evidence>
<dbReference type="Gene3D" id="4.10.60.10">
    <property type="entry name" value="Zinc finger, CCHC-type"/>
    <property type="match status" value="3"/>
</dbReference>
<evidence type="ECO:0000256" key="6">
    <source>
        <dbReference type="PROSITE-ProRule" id="PRU00047"/>
    </source>
</evidence>